<dbReference type="InterPro" id="IPR009212">
    <property type="entry name" value="Methylthioribose_kinase"/>
</dbReference>
<keyword evidence="6 9" id="KW-0418">Kinase</keyword>
<evidence type="ECO:0000256" key="3">
    <source>
        <dbReference type="ARBA" id="ARBA00012128"/>
    </source>
</evidence>
<dbReference type="PANTHER" id="PTHR34273:SF2">
    <property type="entry name" value="METHYLTHIORIBOSE KINASE"/>
    <property type="match status" value="1"/>
</dbReference>
<name>A0A2S3ULS4_9HYPH</name>
<dbReference type="EC" id="2.7.1.100" evidence="3"/>
<dbReference type="InterPro" id="IPR011009">
    <property type="entry name" value="Kinase-like_dom_sf"/>
</dbReference>
<gene>
    <name evidence="9" type="ORF">CLV41_11259</name>
</gene>
<dbReference type="PIRSF" id="PIRSF031134">
    <property type="entry name" value="MTRK"/>
    <property type="match status" value="1"/>
</dbReference>
<protein>
    <recommendedName>
        <fullName evidence="3">S-methyl-5-thioribose kinase</fullName>
        <ecNumber evidence="3">2.7.1.100</ecNumber>
    </recommendedName>
</protein>
<keyword evidence="5" id="KW-0547">Nucleotide-binding</keyword>
<evidence type="ECO:0000256" key="6">
    <source>
        <dbReference type="ARBA" id="ARBA00022777"/>
    </source>
</evidence>
<dbReference type="PANTHER" id="PTHR34273">
    <property type="entry name" value="METHYLTHIORIBOSE KINASE"/>
    <property type="match status" value="1"/>
</dbReference>
<dbReference type="OrthoDB" id="9777791at2"/>
<proteinExistence type="inferred from homology"/>
<evidence type="ECO:0000256" key="5">
    <source>
        <dbReference type="ARBA" id="ARBA00022741"/>
    </source>
</evidence>
<comment type="subunit">
    <text evidence="2">Homodimer.</text>
</comment>
<keyword evidence="10" id="KW-1185">Reference proteome</keyword>
<evidence type="ECO:0000313" key="10">
    <source>
        <dbReference type="Proteomes" id="UP000236959"/>
    </source>
</evidence>
<comment type="caution">
    <text evidence="9">The sequence shown here is derived from an EMBL/GenBank/DDBJ whole genome shotgun (WGS) entry which is preliminary data.</text>
</comment>
<dbReference type="EMBL" id="PPCN01000012">
    <property type="protein sequence ID" value="POF28645.1"/>
    <property type="molecule type" value="Genomic_DNA"/>
</dbReference>
<feature type="domain" description="Aminoglycoside phosphotransferase" evidence="8">
    <location>
        <begin position="37"/>
        <end position="288"/>
    </location>
</feature>
<evidence type="ECO:0000256" key="1">
    <source>
        <dbReference type="ARBA" id="ARBA00010165"/>
    </source>
</evidence>
<comment type="similarity">
    <text evidence="1">Belongs to the methylthioribose kinase family.</text>
</comment>
<evidence type="ECO:0000259" key="8">
    <source>
        <dbReference type="Pfam" id="PF01636"/>
    </source>
</evidence>
<dbReference type="GO" id="GO:0009086">
    <property type="term" value="P:methionine biosynthetic process"/>
    <property type="evidence" value="ECO:0007669"/>
    <property type="project" value="InterPro"/>
</dbReference>
<organism evidence="9 10">
    <name type="scientific">Roseibium marinum</name>
    <dbReference type="NCBI Taxonomy" id="281252"/>
    <lineage>
        <taxon>Bacteria</taxon>
        <taxon>Pseudomonadati</taxon>
        <taxon>Pseudomonadota</taxon>
        <taxon>Alphaproteobacteria</taxon>
        <taxon>Hyphomicrobiales</taxon>
        <taxon>Stappiaceae</taxon>
        <taxon>Roseibium</taxon>
    </lineage>
</organism>
<evidence type="ECO:0000256" key="2">
    <source>
        <dbReference type="ARBA" id="ARBA00011738"/>
    </source>
</evidence>
<dbReference type="GO" id="GO:0005524">
    <property type="term" value="F:ATP binding"/>
    <property type="evidence" value="ECO:0007669"/>
    <property type="project" value="UniProtKB-KW"/>
</dbReference>
<dbReference type="RefSeq" id="WP_103224696.1">
    <property type="nucleotide sequence ID" value="NZ_PPCN01000012.1"/>
</dbReference>
<evidence type="ECO:0000256" key="7">
    <source>
        <dbReference type="ARBA" id="ARBA00022840"/>
    </source>
</evidence>
<evidence type="ECO:0000313" key="9">
    <source>
        <dbReference type="EMBL" id="POF28645.1"/>
    </source>
</evidence>
<dbReference type="SUPFAM" id="SSF56112">
    <property type="entry name" value="Protein kinase-like (PK-like)"/>
    <property type="match status" value="1"/>
</dbReference>
<keyword evidence="7" id="KW-0067">ATP-binding</keyword>
<accession>A0A2S3ULS4</accession>
<reference evidence="9 10" key="1">
    <citation type="submission" date="2018-01" db="EMBL/GenBank/DDBJ databases">
        <title>Genomic Encyclopedia of Archaeal and Bacterial Type Strains, Phase II (KMG-II): from individual species to whole genera.</title>
        <authorList>
            <person name="Goeker M."/>
        </authorList>
    </citation>
    <scope>NUCLEOTIDE SEQUENCE [LARGE SCALE GENOMIC DNA]</scope>
    <source>
        <strain evidence="9 10">DSM 17023</strain>
    </source>
</reference>
<dbReference type="NCBIfam" id="TIGR01767">
    <property type="entry name" value="MTRK"/>
    <property type="match status" value="1"/>
</dbReference>
<dbReference type="Pfam" id="PF01636">
    <property type="entry name" value="APH"/>
    <property type="match status" value="1"/>
</dbReference>
<dbReference type="Gene3D" id="3.90.1200.10">
    <property type="match status" value="1"/>
</dbReference>
<dbReference type="Gene3D" id="3.30.200.20">
    <property type="entry name" value="Phosphorylase Kinase, domain 1"/>
    <property type="match status" value="1"/>
</dbReference>
<evidence type="ECO:0000256" key="4">
    <source>
        <dbReference type="ARBA" id="ARBA00022679"/>
    </source>
</evidence>
<sequence length="420" mass="46897">MDTPELYRPLTPEELGTRLSAVPVIAGRVGSDPSRWTVKEVGDGNLNLVFIVEGPQGAVVVKQALPYVRLVGDSWPLPLYRAYYENHALVRQAERDPGSVPEIYHFDKVQALIVMEYLSPHKILRRKLIDGEMVEGLGGFLGRFCARTAFRGSELSMKSADKKKDVGLFSGNVEIPAITEALVFTDPYYDAKMNHHTPDLDPVVAELRGNPKLKARAQRMFMKFASNTETMLHGDLHSGSIMSTETESKIIDPEFVQYGPMGFDIGMLVANFLMAYFSQPAHRDAAGLEPYQEWILTIIDEVFASFETEFRTLWENERTGMLYPAALFEDQGQPSGGICEDLLADIRTDALGFCGIEMHRRTLSLAHNADFEDIEDTQVRSRLEARNLAMGAELILRAGEFGSTASLLDLARQFNAKDIL</sequence>
<keyword evidence="4" id="KW-0808">Transferase</keyword>
<dbReference type="AlphaFoldDB" id="A0A2S3ULS4"/>
<dbReference type="InterPro" id="IPR002575">
    <property type="entry name" value="Aminoglycoside_PTrfase"/>
</dbReference>
<dbReference type="GO" id="GO:0046522">
    <property type="term" value="F:S-methyl-5-thioribose kinase activity"/>
    <property type="evidence" value="ECO:0007669"/>
    <property type="project" value="UniProtKB-EC"/>
</dbReference>
<dbReference type="Proteomes" id="UP000236959">
    <property type="component" value="Unassembled WGS sequence"/>
</dbReference>